<evidence type="ECO:0000256" key="2">
    <source>
        <dbReference type="ARBA" id="ARBA00009670"/>
    </source>
</evidence>
<accession>A0A2M9FWP8</accession>
<dbReference type="GO" id="GO:0005524">
    <property type="term" value="F:ATP binding"/>
    <property type="evidence" value="ECO:0007669"/>
    <property type="project" value="UniProtKB-KW"/>
</dbReference>
<keyword evidence="16" id="KW-1185">Reference proteome</keyword>
<dbReference type="UniPathway" id="UPA00232"/>
<dbReference type="OrthoDB" id="9795390at2"/>
<evidence type="ECO:0000256" key="4">
    <source>
        <dbReference type="ARBA" id="ARBA00022519"/>
    </source>
</evidence>
<evidence type="ECO:0000256" key="10">
    <source>
        <dbReference type="ARBA" id="ARBA00022840"/>
    </source>
</evidence>
<dbReference type="AlphaFoldDB" id="A0A2M9FWP8"/>
<dbReference type="InterPro" id="IPR011009">
    <property type="entry name" value="Kinase-like_dom_sf"/>
</dbReference>
<evidence type="ECO:0000256" key="12">
    <source>
        <dbReference type="ARBA" id="ARBA00023136"/>
    </source>
</evidence>
<evidence type="ECO:0000256" key="6">
    <source>
        <dbReference type="ARBA" id="ARBA00022688"/>
    </source>
</evidence>
<dbReference type="GO" id="GO:0006744">
    <property type="term" value="P:ubiquinone biosynthetic process"/>
    <property type="evidence" value="ECO:0007669"/>
    <property type="project" value="UniProtKB-UniPathway"/>
</dbReference>
<evidence type="ECO:0000256" key="13">
    <source>
        <dbReference type="SAM" id="Phobius"/>
    </source>
</evidence>
<keyword evidence="11 13" id="KW-1133">Transmembrane helix</keyword>
<proteinExistence type="inferred from homology"/>
<dbReference type="GO" id="GO:0016301">
    <property type="term" value="F:kinase activity"/>
    <property type="evidence" value="ECO:0007669"/>
    <property type="project" value="UniProtKB-KW"/>
</dbReference>
<reference evidence="15 16" key="1">
    <citation type="submission" date="2017-11" db="EMBL/GenBank/DDBJ databases">
        <title>Draft genome sequence of Rhizobiales bacterium SY3-13.</title>
        <authorList>
            <person name="Sun C."/>
        </authorList>
    </citation>
    <scope>NUCLEOTIDE SEQUENCE [LARGE SCALE GENOMIC DNA]</scope>
    <source>
        <strain evidence="15 16">SY3-13</strain>
    </source>
</reference>
<evidence type="ECO:0000256" key="8">
    <source>
        <dbReference type="ARBA" id="ARBA00022741"/>
    </source>
</evidence>
<evidence type="ECO:0000256" key="9">
    <source>
        <dbReference type="ARBA" id="ARBA00022777"/>
    </source>
</evidence>
<dbReference type="InterPro" id="IPR050154">
    <property type="entry name" value="UbiB_kinase"/>
</dbReference>
<evidence type="ECO:0000259" key="14">
    <source>
        <dbReference type="Pfam" id="PF03109"/>
    </source>
</evidence>
<feature type="domain" description="ABC1 atypical kinase-like" evidence="14">
    <location>
        <begin position="94"/>
        <end position="343"/>
    </location>
</feature>
<dbReference type="InterPro" id="IPR004147">
    <property type="entry name" value="ABC1_dom"/>
</dbReference>
<evidence type="ECO:0000256" key="3">
    <source>
        <dbReference type="ARBA" id="ARBA00022475"/>
    </source>
</evidence>
<evidence type="ECO:0000256" key="1">
    <source>
        <dbReference type="ARBA" id="ARBA00005020"/>
    </source>
</evidence>
<keyword evidence="6" id="KW-0831">Ubiquinone biosynthesis</keyword>
<keyword evidence="7 13" id="KW-0812">Transmembrane</keyword>
<keyword evidence="3" id="KW-1003">Cell membrane</keyword>
<dbReference type="CDD" id="cd13972">
    <property type="entry name" value="UbiB"/>
    <property type="match status" value="1"/>
</dbReference>
<comment type="pathway">
    <text evidence="1">Cofactor biosynthesis; ubiquinone biosynthesis [regulation].</text>
</comment>
<dbReference type="InterPro" id="IPR010232">
    <property type="entry name" value="UbiB"/>
</dbReference>
<dbReference type="NCBIfam" id="TIGR01982">
    <property type="entry name" value="UbiB"/>
    <property type="match status" value="1"/>
</dbReference>
<keyword evidence="4" id="KW-0997">Cell inner membrane</keyword>
<evidence type="ECO:0000313" key="15">
    <source>
        <dbReference type="EMBL" id="PJK27881.1"/>
    </source>
</evidence>
<keyword evidence="5" id="KW-0808">Transferase</keyword>
<evidence type="ECO:0000256" key="7">
    <source>
        <dbReference type="ARBA" id="ARBA00022692"/>
    </source>
</evidence>
<comment type="similarity">
    <text evidence="2">Belongs to the protein kinase superfamily. ADCK protein kinase family.</text>
</comment>
<sequence>MFRKLRYLGRLIVIARTLARHDALFPLQQFDAPPLVMRLARLFALRSRKNRKRRPGERLAAAFEDLGPSFIKLGQALSVRADLLGEDIAHDLDRLRDRLPPFPFVKAKEKIEDQLGRPLEELFESFDEKPVAAASIAQVHFATVRDGETIREVAVKVVRPGIAEMMERDLGLFYWLAAMAERAEPELRRLKPTEVVRTLQETVELEMDFRLEAAAADEIGEMFESDPDFEAPAVDWERTSESVLTMERVRGISMGDRAALEAAGIDLKEVAVRVIRIFLRQAMNQGLFHADMHQGNLFVKPDGVIVAVDFGIMGRLDRPTRIFMAEMLGAFIAGDYRRAAEVHFAAGYVPRHKSVDAFAQACRSIGAPIRGKPVSEISVGRLLAQLFRITKTFDMETRTELLLLQKTMVTVEGVARDLDPEINFWEAAQPVVEGWAEENLGLEARVVDGLGTALDMIDRVPRLLARTEIAIDRLSALPVMASETLDVTAKRRKRTAWLTAGAAVLGGLAGAVIMALVLNG</sequence>
<dbReference type="Proteomes" id="UP000229498">
    <property type="component" value="Unassembled WGS sequence"/>
</dbReference>
<dbReference type="Pfam" id="PF03109">
    <property type="entry name" value="ABC1"/>
    <property type="match status" value="1"/>
</dbReference>
<dbReference type="EMBL" id="PHIG01000054">
    <property type="protein sequence ID" value="PJK27881.1"/>
    <property type="molecule type" value="Genomic_DNA"/>
</dbReference>
<protein>
    <submittedName>
        <fullName evidence="15">2-polyprenylphenol 6-hydroxylase</fullName>
    </submittedName>
</protein>
<evidence type="ECO:0000256" key="5">
    <source>
        <dbReference type="ARBA" id="ARBA00022679"/>
    </source>
</evidence>
<gene>
    <name evidence="15" type="primary">ubiB</name>
    <name evidence="15" type="ORF">CVT23_20060</name>
</gene>
<comment type="caution">
    <text evidence="15">The sequence shown here is derived from an EMBL/GenBank/DDBJ whole genome shotgun (WGS) entry which is preliminary data.</text>
</comment>
<dbReference type="InterPro" id="IPR045308">
    <property type="entry name" value="UbiB_bact"/>
</dbReference>
<name>A0A2M9FWP8_9PROT</name>
<organism evidence="15 16">
    <name type="scientific">Minwuia thermotolerans</name>
    <dbReference type="NCBI Taxonomy" id="2056226"/>
    <lineage>
        <taxon>Bacteria</taxon>
        <taxon>Pseudomonadati</taxon>
        <taxon>Pseudomonadota</taxon>
        <taxon>Alphaproteobacteria</taxon>
        <taxon>Minwuiales</taxon>
        <taxon>Minwuiaceae</taxon>
        <taxon>Minwuia</taxon>
    </lineage>
</organism>
<feature type="transmembrane region" description="Helical" evidence="13">
    <location>
        <begin position="496"/>
        <end position="518"/>
    </location>
</feature>
<dbReference type="PANTHER" id="PTHR10566:SF113">
    <property type="entry name" value="PROTEIN ACTIVITY OF BC1 COMPLEX KINASE 7, CHLOROPLASTIC"/>
    <property type="match status" value="1"/>
</dbReference>
<dbReference type="SUPFAM" id="SSF56112">
    <property type="entry name" value="Protein kinase-like (PK-like)"/>
    <property type="match status" value="1"/>
</dbReference>
<evidence type="ECO:0000256" key="11">
    <source>
        <dbReference type="ARBA" id="ARBA00022989"/>
    </source>
</evidence>
<keyword evidence="9" id="KW-0418">Kinase</keyword>
<evidence type="ECO:0000313" key="16">
    <source>
        <dbReference type="Proteomes" id="UP000229498"/>
    </source>
</evidence>
<keyword evidence="12 13" id="KW-0472">Membrane</keyword>
<dbReference type="PANTHER" id="PTHR10566">
    <property type="entry name" value="CHAPERONE-ACTIVITY OF BC1 COMPLEX CABC1 -RELATED"/>
    <property type="match status" value="1"/>
</dbReference>
<keyword evidence="10" id="KW-0067">ATP-binding</keyword>
<keyword evidence="8" id="KW-0547">Nucleotide-binding</keyword>